<dbReference type="Gene3D" id="2.60.40.420">
    <property type="entry name" value="Cupredoxins - blue copper proteins"/>
    <property type="match status" value="1"/>
</dbReference>
<organism evidence="3 4">
    <name type="scientific">Acidithrix ferrooxidans</name>
    <dbReference type="NCBI Taxonomy" id="1280514"/>
    <lineage>
        <taxon>Bacteria</taxon>
        <taxon>Bacillati</taxon>
        <taxon>Actinomycetota</taxon>
        <taxon>Acidimicrobiia</taxon>
        <taxon>Acidimicrobiales</taxon>
        <taxon>Acidimicrobiaceae</taxon>
        <taxon>Acidithrix</taxon>
    </lineage>
</organism>
<protein>
    <recommendedName>
        <fullName evidence="2">Sulfocyanin-like C-terminal domain-containing protein</fullName>
    </recommendedName>
</protein>
<dbReference type="GO" id="GO:0046872">
    <property type="term" value="F:metal ion binding"/>
    <property type="evidence" value="ECO:0007669"/>
    <property type="project" value="UniProtKB-KW"/>
</dbReference>
<dbReference type="RefSeq" id="WP_052606763.1">
    <property type="nucleotide sequence ID" value="NZ_JXYS01000101.1"/>
</dbReference>
<feature type="domain" description="Sulfocyanin-like C-terminal" evidence="2">
    <location>
        <begin position="95"/>
        <end position="188"/>
    </location>
</feature>
<dbReference type="OrthoDB" id="7431902at2"/>
<gene>
    <name evidence="3" type="ORF">AXFE_30910</name>
</gene>
<dbReference type="PROSITE" id="PS00079">
    <property type="entry name" value="MULTICOPPER_OXIDASE1"/>
    <property type="match status" value="1"/>
</dbReference>
<sequence>MNLKLRTTGFIATGVIILAGASTVIVHGVASSTHQSTIHSLTASGSCQPQNPAAQVVQVGLYDHGGSEMAHGSMMGHGIMMLALNPSPSIVHAGQITFVVSNYGSLNHEFLVLPMPAAGIGTRTVAENGKINESQSLGEASTSCGAGAGSGIVAGSRSWITLKLATGKYELLCDVPWHYTNGMYSSFTVT</sequence>
<keyword evidence="4" id="KW-1185">Reference proteome</keyword>
<dbReference type="EMBL" id="JXYS01000101">
    <property type="protein sequence ID" value="KJF16070.1"/>
    <property type="molecule type" value="Genomic_DNA"/>
</dbReference>
<dbReference type="SUPFAM" id="SSF49503">
    <property type="entry name" value="Cupredoxins"/>
    <property type="match status" value="1"/>
</dbReference>
<dbReference type="InterPro" id="IPR049544">
    <property type="entry name" value="SoxE-like_C"/>
</dbReference>
<evidence type="ECO:0000313" key="4">
    <source>
        <dbReference type="Proteomes" id="UP000032360"/>
    </source>
</evidence>
<dbReference type="InterPro" id="IPR008972">
    <property type="entry name" value="Cupredoxin"/>
</dbReference>
<evidence type="ECO:0000256" key="1">
    <source>
        <dbReference type="ARBA" id="ARBA00022723"/>
    </source>
</evidence>
<keyword evidence="1" id="KW-0479">Metal-binding</keyword>
<proteinExistence type="predicted"/>
<evidence type="ECO:0000259" key="2">
    <source>
        <dbReference type="Pfam" id="PF06525"/>
    </source>
</evidence>
<reference evidence="3 4" key="1">
    <citation type="submission" date="2015-01" db="EMBL/GenBank/DDBJ databases">
        <title>Draft genome of the acidophilic iron oxidizer Acidithrix ferrooxidans strain Py-F3.</title>
        <authorList>
            <person name="Poehlein A."/>
            <person name="Eisen S."/>
            <person name="Schloemann M."/>
            <person name="Johnson B.D."/>
            <person name="Daniel R."/>
            <person name="Muehling M."/>
        </authorList>
    </citation>
    <scope>NUCLEOTIDE SEQUENCE [LARGE SCALE GENOMIC DNA]</scope>
    <source>
        <strain evidence="3 4">Py-F3</strain>
    </source>
</reference>
<dbReference type="Pfam" id="PF06525">
    <property type="entry name" value="SoxE"/>
    <property type="match status" value="1"/>
</dbReference>
<dbReference type="Proteomes" id="UP000032360">
    <property type="component" value="Unassembled WGS sequence"/>
</dbReference>
<evidence type="ECO:0000313" key="3">
    <source>
        <dbReference type="EMBL" id="KJF16070.1"/>
    </source>
</evidence>
<name>A0A0D8HDN2_9ACTN</name>
<comment type="caution">
    <text evidence="3">The sequence shown here is derived from an EMBL/GenBank/DDBJ whole genome shotgun (WGS) entry which is preliminary data.</text>
</comment>
<accession>A0A0D8HDN2</accession>
<dbReference type="InterPro" id="IPR033138">
    <property type="entry name" value="Cu_oxidase_CS"/>
</dbReference>
<dbReference type="AlphaFoldDB" id="A0A0D8HDN2"/>